<dbReference type="GO" id="GO:0006303">
    <property type="term" value="P:double-strand break repair via nonhomologous end joining"/>
    <property type="evidence" value="ECO:0007669"/>
    <property type="project" value="TreeGrafter"/>
</dbReference>
<gene>
    <name evidence="2" type="ORF">CHC_T00000066001</name>
</gene>
<dbReference type="STRING" id="2769.R7QLS7"/>
<proteinExistence type="predicted"/>
<keyword evidence="3" id="KW-1185">Reference proteome</keyword>
<dbReference type="PANTHER" id="PTHR23240">
    <property type="entry name" value="DNA CROSS-LINK REPAIR PROTEIN PSO2/SNM1-RELATED"/>
    <property type="match status" value="1"/>
</dbReference>
<evidence type="ECO:0008006" key="4">
    <source>
        <dbReference type="Google" id="ProtNLM"/>
    </source>
</evidence>
<dbReference type="Proteomes" id="UP000012073">
    <property type="component" value="Unassembled WGS sequence"/>
</dbReference>
<name>R7QLS7_CHOCR</name>
<dbReference type="InterPro" id="IPR036866">
    <property type="entry name" value="RibonucZ/Hydroxyglut_hydro"/>
</dbReference>
<dbReference type="RefSeq" id="XP_005718934.1">
    <property type="nucleotide sequence ID" value="XM_005718877.1"/>
</dbReference>
<dbReference type="AlphaFoldDB" id="R7QLS7"/>
<evidence type="ECO:0000256" key="1">
    <source>
        <dbReference type="SAM" id="MobiDB-lite"/>
    </source>
</evidence>
<dbReference type="GO" id="GO:0003684">
    <property type="term" value="F:damaged DNA binding"/>
    <property type="evidence" value="ECO:0007669"/>
    <property type="project" value="TreeGrafter"/>
</dbReference>
<dbReference type="KEGG" id="ccp:CHC_T00000066001"/>
<feature type="region of interest" description="Disordered" evidence="1">
    <location>
        <begin position="1"/>
        <end position="27"/>
    </location>
</feature>
<dbReference type="Gene3D" id="3.40.50.12650">
    <property type="match status" value="1"/>
</dbReference>
<dbReference type="EMBL" id="HG001984">
    <property type="protein sequence ID" value="CDF39029.1"/>
    <property type="molecule type" value="Genomic_DNA"/>
</dbReference>
<dbReference type="Gramene" id="CDF39029">
    <property type="protein sequence ID" value="CDF39029"/>
    <property type="gene ID" value="CHC_T00000066001"/>
</dbReference>
<dbReference type="PANTHER" id="PTHR23240:SF35">
    <property type="entry name" value="DNA REPAIR METALLO-BETA-LACTAMASE FAMILY PROTEIN-RELATED"/>
    <property type="match status" value="1"/>
</dbReference>
<dbReference type="Gene3D" id="3.60.15.10">
    <property type="entry name" value="Ribonuclease Z/Hydroxyacylglutathione hydrolase-like"/>
    <property type="match status" value="1"/>
</dbReference>
<dbReference type="GO" id="GO:0035312">
    <property type="term" value="F:5'-3' DNA exonuclease activity"/>
    <property type="evidence" value="ECO:0007669"/>
    <property type="project" value="TreeGrafter"/>
</dbReference>
<reference evidence="3" key="1">
    <citation type="journal article" date="2013" name="Proc. Natl. Acad. Sci. U.S.A.">
        <title>Genome structure and metabolic features in the red seaweed Chondrus crispus shed light on evolution of the Archaeplastida.</title>
        <authorList>
            <person name="Collen J."/>
            <person name="Porcel B."/>
            <person name="Carre W."/>
            <person name="Ball S.G."/>
            <person name="Chaparro C."/>
            <person name="Tonon T."/>
            <person name="Barbeyron T."/>
            <person name="Michel G."/>
            <person name="Noel B."/>
            <person name="Valentin K."/>
            <person name="Elias M."/>
            <person name="Artiguenave F."/>
            <person name="Arun A."/>
            <person name="Aury J.M."/>
            <person name="Barbosa-Neto J.F."/>
            <person name="Bothwell J.H."/>
            <person name="Bouget F.Y."/>
            <person name="Brillet L."/>
            <person name="Cabello-Hurtado F."/>
            <person name="Capella-Gutierrez S."/>
            <person name="Charrier B."/>
            <person name="Cladiere L."/>
            <person name="Cock J.M."/>
            <person name="Coelho S.M."/>
            <person name="Colleoni C."/>
            <person name="Czjzek M."/>
            <person name="Da Silva C."/>
            <person name="Delage L."/>
            <person name="Denoeud F."/>
            <person name="Deschamps P."/>
            <person name="Dittami S.M."/>
            <person name="Gabaldon T."/>
            <person name="Gachon C.M."/>
            <person name="Groisillier A."/>
            <person name="Herve C."/>
            <person name="Jabbari K."/>
            <person name="Katinka M."/>
            <person name="Kloareg B."/>
            <person name="Kowalczyk N."/>
            <person name="Labadie K."/>
            <person name="Leblanc C."/>
            <person name="Lopez P.J."/>
            <person name="McLachlan D.H."/>
            <person name="Meslet-Cladiere L."/>
            <person name="Moustafa A."/>
            <person name="Nehr Z."/>
            <person name="Nyvall Collen P."/>
            <person name="Panaud O."/>
            <person name="Partensky F."/>
            <person name="Poulain J."/>
            <person name="Rensing S.A."/>
            <person name="Rousvoal S."/>
            <person name="Samson G."/>
            <person name="Symeonidi A."/>
            <person name="Weissenbach J."/>
            <person name="Zambounis A."/>
            <person name="Wincker P."/>
            <person name="Boyen C."/>
        </authorList>
    </citation>
    <scope>NUCLEOTIDE SEQUENCE [LARGE SCALE GENOMIC DNA]</scope>
    <source>
        <strain evidence="3">cv. Stackhouse</strain>
    </source>
</reference>
<evidence type="ECO:0000313" key="2">
    <source>
        <dbReference type="EMBL" id="CDF39029.1"/>
    </source>
</evidence>
<feature type="non-terminal residue" evidence="2">
    <location>
        <position position="1"/>
    </location>
</feature>
<protein>
    <recommendedName>
        <fullName evidence="4">DNA repair metallo-beta-lactamase domain-containing protein</fullName>
    </recommendedName>
</protein>
<dbReference type="PhylomeDB" id="R7QLS7"/>
<dbReference type="GO" id="GO:0036297">
    <property type="term" value="P:interstrand cross-link repair"/>
    <property type="evidence" value="ECO:0007669"/>
    <property type="project" value="TreeGrafter"/>
</dbReference>
<accession>R7QLS7</accession>
<organism evidence="2 3">
    <name type="scientific">Chondrus crispus</name>
    <name type="common">Carrageen Irish moss</name>
    <name type="synonym">Polymorpha crispa</name>
    <dbReference type="NCBI Taxonomy" id="2769"/>
    <lineage>
        <taxon>Eukaryota</taxon>
        <taxon>Rhodophyta</taxon>
        <taxon>Florideophyceae</taxon>
        <taxon>Rhodymeniophycidae</taxon>
        <taxon>Gigartinales</taxon>
        <taxon>Gigartinaceae</taxon>
        <taxon>Chondrus</taxon>
    </lineage>
</organism>
<dbReference type="SUPFAM" id="SSF56281">
    <property type="entry name" value="Metallo-hydrolase/oxidoreductase"/>
    <property type="match status" value="1"/>
</dbReference>
<dbReference type="GeneID" id="17326657"/>
<dbReference type="OrthoDB" id="262529at2759"/>
<sequence length="313" mass="34798">YRAAAASPKKRPRAKPDGTNPRGKRNHFFSHRVPATSITVDSFYAAKDDPAKSVYFLTHFHSDHYGGLRKSTLPEGARVYCSSVTASLVHSQLRVRKESIVVLPIAEVVSEGKLDYLHLDTTYCNPQYVFPYQANVLQQVVHAAKEENRRTKGQCLFFFGTYSIGKEKVFFAVAEALNLKIYAGKRKRGILEQCAFGAKLTGRLVNSAGEARVQVVSMRALSADGLREYAVRNSLNTSFIGRGLAIVFRPTGWTFRGDASKPRQLVAFVKWCKPARVVPTVNARSKEDADKLRALLGHTDTPLRRISSLPLPS</sequence>
<evidence type="ECO:0000313" key="3">
    <source>
        <dbReference type="Proteomes" id="UP000012073"/>
    </source>
</evidence>
<dbReference type="OMA" id="ILEQCAF"/>